<reference evidence="3" key="1">
    <citation type="submission" date="2017-10" db="EMBL/GenBank/DDBJ databases">
        <title>Rapid genome shrinkage in a self-fertile nematode reveals novel sperm competition proteins.</title>
        <authorList>
            <person name="Yin D."/>
            <person name="Schwarz E.M."/>
            <person name="Thomas C.G."/>
            <person name="Felde R.L."/>
            <person name="Korf I.F."/>
            <person name="Cutter A.D."/>
            <person name="Schartner C.M."/>
            <person name="Ralston E.J."/>
            <person name="Meyer B.J."/>
            <person name="Haag E.S."/>
        </authorList>
    </citation>
    <scope>NUCLEOTIDE SEQUENCE [LARGE SCALE GENOMIC DNA]</scope>
    <source>
        <strain evidence="3">JU1422</strain>
    </source>
</reference>
<dbReference type="Proteomes" id="UP000230233">
    <property type="component" value="Chromosome V"/>
</dbReference>
<evidence type="ECO:0000313" key="2">
    <source>
        <dbReference type="EMBL" id="PIC22587.1"/>
    </source>
</evidence>
<comment type="caution">
    <text evidence="2">The sequence shown here is derived from an EMBL/GenBank/DDBJ whole genome shotgun (WGS) entry which is preliminary data.</text>
</comment>
<accession>A0A2G5T5P4</accession>
<dbReference type="EMBL" id="PDUG01000005">
    <property type="protein sequence ID" value="PIC22587.1"/>
    <property type="molecule type" value="Genomic_DNA"/>
</dbReference>
<keyword evidence="3" id="KW-1185">Reference proteome</keyword>
<protein>
    <submittedName>
        <fullName evidence="2">Uncharacterized protein</fullName>
    </submittedName>
</protein>
<proteinExistence type="predicted"/>
<evidence type="ECO:0000313" key="3">
    <source>
        <dbReference type="Proteomes" id="UP000230233"/>
    </source>
</evidence>
<gene>
    <name evidence="2" type="primary">Cnig_chr_V.g16585</name>
    <name evidence="2" type="ORF">B9Z55_016585</name>
</gene>
<dbReference type="OrthoDB" id="10053392at2759"/>
<evidence type="ECO:0000256" key="1">
    <source>
        <dbReference type="SAM" id="Phobius"/>
    </source>
</evidence>
<dbReference type="PANTHER" id="PTHR31389:SF0">
    <property type="entry name" value="ALPHA-1,6-MANNOSYL-GLYCOPROTEIN 6-BETA-N-ACETYLGLUCOSAMINYLTRANSFERASE-RELATED"/>
    <property type="match status" value="1"/>
</dbReference>
<dbReference type="AlphaFoldDB" id="A0A2G5T5P4"/>
<dbReference type="Pfam" id="PF07801">
    <property type="entry name" value="DUF1647"/>
    <property type="match status" value="2"/>
</dbReference>
<feature type="transmembrane region" description="Helical" evidence="1">
    <location>
        <begin position="20"/>
        <end position="38"/>
    </location>
</feature>
<keyword evidence="1" id="KW-0812">Transmembrane</keyword>
<name>A0A2G5T5P4_9PELO</name>
<keyword evidence="1" id="KW-0472">Membrane</keyword>
<dbReference type="InterPro" id="IPR012444">
    <property type="entry name" value="DUF1647"/>
</dbReference>
<organism evidence="2 3">
    <name type="scientific">Caenorhabditis nigoni</name>
    <dbReference type="NCBI Taxonomy" id="1611254"/>
    <lineage>
        <taxon>Eukaryota</taxon>
        <taxon>Metazoa</taxon>
        <taxon>Ecdysozoa</taxon>
        <taxon>Nematoda</taxon>
        <taxon>Chromadorea</taxon>
        <taxon>Rhabditida</taxon>
        <taxon>Rhabditina</taxon>
        <taxon>Rhabditomorpha</taxon>
        <taxon>Rhabditoidea</taxon>
        <taxon>Rhabditidae</taxon>
        <taxon>Peloderinae</taxon>
        <taxon>Caenorhabditis</taxon>
    </lineage>
</organism>
<dbReference type="PANTHER" id="PTHR31389">
    <property type="entry name" value="LD39211P"/>
    <property type="match status" value="1"/>
</dbReference>
<keyword evidence="1" id="KW-1133">Transmembrane helix</keyword>
<sequence length="646" mass="75412">MHKRPNTYRYFKKIIQRKPFVLTLAFGFSMFLIFLRLVSNKDVSLGFMSDSEMSPLQNFSKVLNLCQCKSANRFYDFCYRNSRNSTSIGKKFSCDLVNTLGRFDLLEAPPEVSNISDAIKNESHVVFVSVTSDDYFNFSMSSLKCVRDFYPDHKFILYGLDLSSNYTDLIPDDPNLEFRKFDTTPYPKFVDDPKIAQLKGLILAEVIRDYPIVFWINPDIAMRKTNVLKNLFDEISEYRTTEEYSPMISLSVMDNKNAAVVNPGLIQFFPSSSVNVNQVWFETFFIVKTEYTHKLLKCMHPNLRFPIFITSFATLVTVYYLTKPICEIDDLEELYTHKDCMCTSNKTGKSYNFCYPDPNKPGTYGVKFNCSFVETVEDLKLIGDADNLISLSDSIQNEDDVVFVSAASEDHLEHAMKSHASIREYYPYNKYVLFGLNISSKGMDLLPTDPNFEFRHFNATPYPEYVTNWKRYHFKGLVMAEAMRDFPIIWWIDAHSVMVDSDVVGRTFKEVSDYRLSNGYSPMFSFINAGHTNYAVMHLELLHYFPTESFDLLKSDYQVGTTLLFVPRTKYSRKIVKWWTLCSLTDECINPPGAQLQCTFDRNHFNWWAGCYRYDQSVFNILVLNDYQNYRKFYMGNMEKSFRRLY</sequence>